<comment type="subcellular location">
    <subcellularLocation>
        <location evidence="1">Endoplasmic reticulum membrane</location>
        <topology evidence="1">Multi-pass membrane protein</topology>
    </subcellularLocation>
</comment>
<evidence type="ECO:0000256" key="10">
    <source>
        <dbReference type="ARBA" id="ARBA00022955"/>
    </source>
</evidence>
<feature type="transmembrane region" description="Helical" evidence="23">
    <location>
        <begin position="207"/>
        <end position="224"/>
    </location>
</feature>
<keyword evidence="9" id="KW-0521">NADP</keyword>
<evidence type="ECO:0000256" key="12">
    <source>
        <dbReference type="ARBA" id="ARBA00023002"/>
    </source>
</evidence>
<evidence type="ECO:0000256" key="13">
    <source>
        <dbReference type="ARBA" id="ARBA00023011"/>
    </source>
</evidence>
<dbReference type="InterPro" id="IPR018083">
    <property type="entry name" value="Sterol_reductase_CS"/>
</dbReference>
<feature type="transmembrane region" description="Helical" evidence="23">
    <location>
        <begin position="342"/>
        <end position="364"/>
    </location>
</feature>
<protein>
    <recommendedName>
        <fullName evidence="19">7-dehydrocholesterol reductase</fullName>
        <ecNumber evidence="18">1.3.1.21</ecNumber>
    </recommendedName>
    <alternativeName>
        <fullName evidence="20">Sterol Delta(7)-reductase</fullName>
    </alternativeName>
</protein>
<evidence type="ECO:0000256" key="22">
    <source>
        <dbReference type="ARBA" id="ARBA00047826"/>
    </source>
</evidence>
<dbReference type="GO" id="GO:0005789">
    <property type="term" value="C:endoplasmic reticulum membrane"/>
    <property type="evidence" value="ECO:0007669"/>
    <property type="project" value="UniProtKB-SubCell"/>
</dbReference>
<keyword evidence="17" id="KW-0753">Steroid metabolism</keyword>
<evidence type="ECO:0000256" key="6">
    <source>
        <dbReference type="ARBA" id="ARBA00022692"/>
    </source>
</evidence>
<feature type="transmembrane region" description="Helical" evidence="23">
    <location>
        <begin position="12"/>
        <end position="29"/>
    </location>
</feature>
<keyword evidence="14" id="KW-0443">Lipid metabolism</keyword>
<organism evidence="24 25">
    <name type="scientific">Bemisia tabaci</name>
    <name type="common">Sweetpotato whitefly</name>
    <name type="synonym">Aleurodes tabaci</name>
    <dbReference type="NCBI Taxonomy" id="7038"/>
    <lineage>
        <taxon>Eukaryota</taxon>
        <taxon>Metazoa</taxon>
        <taxon>Ecdysozoa</taxon>
        <taxon>Arthropoda</taxon>
        <taxon>Hexapoda</taxon>
        <taxon>Insecta</taxon>
        <taxon>Pterygota</taxon>
        <taxon>Neoptera</taxon>
        <taxon>Paraneoptera</taxon>
        <taxon>Hemiptera</taxon>
        <taxon>Sternorrhyncha</taxon>
        <taxon>Aleyrodoidea</taxon>
        <taxon>Aleyrodidae</taxon>
        <taxon>Aleyrodinae</taxon>
        <taxon>Bemisia</taxon>
    </lineage>
</organism>
<evidence type="ECO:0000256" key="17">
    <source>
        <dbReference type="ARBA" id="ARBA00023221"/>
    </source>
</evidence>
<feature type="transmembrane region" description="Helical" evidence="23">
    <location>
        <begin position="118"/>
        <end position="139"/>
    </location>
</feature>
<keyword evidence="4" id="KW-0444">Lipid biosynthesis</keyword>
<comment type="similarity">
    <text evidence="3">Belongs to the ERG4/ERG24 family.</text>
</comment>
<dbReference type="Proteomes" id="UP001152759">
    <property type="component" value="Chromosome 2"/>
</dbReference>
<evidence type="ECO:0000256" key="11">
    <source>
        <dbReference type="ARBA" id="ARBA00022989"/>
    </source>
</evidence>
<feature type="transmembrane region" description="Helical" evidence="23">
    <location>
        <begin position="49"/>
        <end position="66"/>
    </location>
</feature>
<dbReference type="Gene3D" id="1.20.120.1630">
    <property type="match status" value="1"/>
</dbReference>
<keyword evidence="7" id="KW-0152">Cholesterol biosynthesis</keyword>
<evidence type="ECO:0000256" key="16">
    <source>
        <dbReference type="ARBA" id="ARBA00023166"/>
    </source>
</evidence>
<dbReference type="PANTHER" id="PTHR21257">
    <property type="entry name" value="DELTA(14)-STEROL REDUCTASE"/>
    <property type="match status" value="1"/>
</dbReference>
<feature type="transmembrane region" description="Helical" evidence="23">
    <location>
        <begin position="86"/>
        <end position="106"/>
    </location>
</feature>
<evidence type="ECO:0000256" key="8">
    <source>
        <dbReference type="ARBA" id="ARBA00022824"/>
    </source>
</evidence>
<keyword evidence="8" id="KW-0256">Endoplasmic reticulum</keyword>
<keyword evidence="16" id="KW-1207">Sterol metabolism</keyword>
<evidence type="ECO:0000256" key="4">
    <source>
        <dbReference type="ARBA" id="ARBA00022516"/>
    </source>
</evidence>
<evidence type="ECO:0000313" key="24">
    <source>
        <dbReference type="EMBL" id="CAH0384855.1"/>
    </source>
</evidence>
<keyword evidence="13" id="KW-0756">Sterol biosynthesis</keyword>
<evidence type="ECO:0000256" key="9">
    <source>
        <dbReference type="ARBA" id="ARBA00022857"/>
    </source>
</evidence>
<dbReference type="Pfam" id="PF01222">
    <property type="entry name" value="ERG4_ERG24"/>
    <property type="match status" value="1"/>
</dbReference>
<feature type="transmembrane region" description="Helical" evidence="23">
    <location>
        <begin position="182"/>
        <end position="201"/>
    </location>
</feature>
<evidence type="ECO:0000256" key="14">
    <source>
        <dbReference type="ARBA" id="ARBA00023098"/>
    </source>
</evidence>
<keyword evidence="11 23" id="KW-1133">Transmembrane helix</keyword>
<evidence type="ECO:0000256" key="21">
    <source>
        <dbReference type="ARBA" id="ARBA00047795"/>
    </source>
</evidence>
<comment type="catalytic activity">
    <reaction evidence="21">
        <text>cholesterol + NADP(+) = 7-dehydrocholesterol + NADPH + H(+)</text>
        <dbReference type="Rhea" id="RHEA:23984"/>
        <dbReference type="ChEBI" id="CHEBI:15378"/>
        <dbReference type="ChEBI" id="CHEBI:16113"/>
        <dbReference type="ChEBI" id="CHEBI:17759"/>
        <dbReference type="ChEBI" id="CHEBI:57783"/>
        <dbReference type="ChEBI" id="CHEBI:58349"/>
        <dbReference type="EC" id="1.3.1.21"/>
    </reaction>
    <physiologicalReaction direction="right-to-left" evidence="21">
        <dbReference type="Rhea" id="RHEA:23986"/>
    </physiologicalReaction>
</comment>
<dbReference type="PANTHER" id="PTHR21257:SF38">
    <property type="entry name" value="7-DEHYDROCHOLESTEROL REDUCTASE"/>
    <property type="match status" value="1"/>
</dbReference>
<evidence type="ECO:0000256" key="7">
    <source>
        <dbReference type="ARBA" id="ARBA00022778"/>
    </source>
</evidence>
<comment type="pathway">
    <text evidence="2">Steroid biosynthesis; cholesterol biosynthesis.</text>
</comment>
<evidence type="ECO:0000256" key="3">
    <source>
        <dbReference type="ARBA" id="ARBA00005402"/>
    </source>
</evidence>
<evidence type="ECO:0000256" key="18">
    <source>
        <dbReference type="ARBA" id="ARBA00038851"/>
    </source>
</evidence>
<dbReference type="PROSITE" id="PS01018">
    <property type="entry name" value="STEROL_REDUCT_2"/>
    <property type="match status" value="1"/>
</dbReference>
<feature type="transmembrane region" description="Helical" evidence="23">
    <location>
        <begin position="245"/>
        <end position="266"/>
    </location>
</feature>
<evidence type="ECO:0000256" key="2">
    <source>
        <dbReference type="ARBA" id="ARBA00004770"/>
    </source>
</evidence>
<gene>
    <name evidence="24" type="ORF">BEMITA_LOCUS4142</name>
</gene>
<dbReference type="EC" id="1.3.1.21" evidence="18"/>
<dbReference type="GO" id="GO:0006695">
    <property type="term" value="P:cholesterol biosynthetic process"/>
    <property type="evidence" value="ECO:0007669"/>
    <property type="project" value="UniProtKB-KW"/>
</dbReference>
<feature type="transmembrane region" description="Helical" evidence="23">
    <location>
        <begin position="370"/>
        <end position="389"/>
    </location>
</feature>
<accession>A0A9P0A6B2</accession>
<evidence type="ECO:0000256" key="19">
    <source>
        <dbReference type="ARBA" id="ARBA00039984"/>
    </source>
</evidence>
<keyword evidence="25" id="KW-1185">Reference proteome</keyword>
<keyword evidence="10" id="KW-0752">Steroid biosynthesis</keyword>
<dbReference type="AlphaFoldDB" id="A0A9P0A6B2"/>
<name>A0A9P0A6B2_BEMTA</name>
<dbReference type="InterPro" id="IPR001171">
    <property type="entry name" value="ERG24_DHCR-like"/>
</dbReference>
<dbReference type="EMBL" id="OU963863">
    <property type="protein sequence ID" value="CAH0384855.1"/>
    <property type="molecule type" value="Genomic_DNA"/>
</dbReference>
<keyword evidence="6 23" id="KW-0812">Transmembrane</keyword>
<sequence>MSLYEFVHTKIVPPLFLVVFTLASQLLTLTGRDEPLTLASVAKHSLGNAQAWTILFMYVLWVLLSLKIPSSTVTGPALPSGFEPQFKANGILFFWSTLALFGGVFLSRPDWALAIHGLIPELFGAINITAFLLCLWLLVKGKLFPEEAPEDGADTAGSLLFDFYRGVELHPTFLGVSVKQLVICRFGVMGWMLLSLVYFVAAIQLRGFSYPFFVSALVQLVYTLKFSLYESAGYFDSIDIAFDRAGYYLIWGSMVWMPGFYGLHAYNFVSNPPITSPFLSLFYLILGIGAIVLEYRIDYEKYLVRSSTSPTIMMYGKPAEVIHAEYTDQNGKKRTSRLVASGFWGLARHLNYVFEVIIYVSITAPGFSSGLIPFLLPSFMIILLLHRLYRDEQKCKKKYGKYWELYCSKVPYRLIPWIY</sequence>
<evidence type="ECO:0000313" key="25">
    <source>
        <dbReference type="Proteomes" id="UP001152759"/>
    </source>
</evidence>
<evidence type="ECO:0000256" key="5">
    <source>
        <dbReference type="ARBA" id="ARBA00022548"/>
    </source>
</evidence>
<evidence type="ECO:0000256" key="15">
    <source>
        <dbReference type="ARBA" id="ARBA00023136"/>
    </source>
</evidence>
<dbReference type="GO" id="GO:0016132">
    <property type="term" value="P:brassinosteroid biosynthetic process"/>
    <property type="evidence" value="ECO:0007669"/>
    <property type="project" value="TreeGrafter"/>
</dbReference>
<feature type="transmembrane region" description="Helical" evidence="23">
    <location>
        <begin position="278"/>
        <end position="297"/>
    </location>
</feature>
<keyword evidence="5" id="KW-0153">Cholesterol metabolism</keyword>
<dbReference type="KEGG" id="btab:109040108"/>
<dbReference type="GO" id="GO:0047598">
    <property type="term" value="F:7-dehydrocholesterol reductase activity"/>
    <property type="evidence" value="ECO:0007669"/>
    <property type="project" value="UniProtKB-EC"/>
</dbReference>
<keyword evidence="15 23" id="KW-0472">Membrane</keyword>
<evidence type="ECO:0000256" key="23">
    <source>
        <dbReference type="SAM" id="Phobius"/>
    </source>
</evidence>
<keyword evidence="12" id="KW-0560">Oxidoreductase</keyword>
<comment type="catalytic activity">
    <reaction evidence="22">
        <text>7-dehydrodesmosterol + NADPH + H(+) = desmosterol + NADP(+)</text>
        <dbReference type="Rhea" id="RHEA:46740"/>
        <dbReference type="ChEBI" id="CHEBI:15378"/>
        <dbReference type="ChEBI" id="CHEBI:17737"/>
        <dbReference type="ChEBI" id="CHEBI:27910"/>
        <dbReference type="ChEBI" id="CHEBI:57783"/>
        <dbReference type="ChEBI" id="CHEBI:58349"/>
    </reaction>
    <physiologicalReaction direction="left-to-right" evidence="22">
        <dbReference type="Rhea" id="RHEA:46741"/>
    </physiologicalReaction>
</comment>
<evidence type="ECO:0000256" key="1">
    <source>
        <dbReference type="ARBA" id="ARBA00004477"/>
    </source>
</evidence>
<proteinExistence type="inferred from homology"/>
<evidence type="ECO:0000256" key="20">
    <source>
        <dbReference type="ARBA" id="ARBA00042688"/>
    </source>
</evidence>
<reference evidence="24" key="1">
    <citation type="submission" date="2021-12" db="EMBL/GenBank/DDBJ databases">
        <authorList>
            <person name="King R."/>
        </authorList>
    </citation>
    <scope>NUCLEOTIDE SEQUENCE</scope>
</reference>